<evidence type="ECO:0000259" key="1">
    <source>
        <dbReference type="Pfam" id="PF00149"/>
    </source>
</evidence>
<gene>
    <name evidence="2" type="ORF">Gferi_06420</name>
</gene>
<dbReference type="EMBL" id="CP017269">
    <property type="protein sequence ID" value="AOT69230.1"/>
    <property type="molecule type" value="Genomic_DNA"/>
</dbReference>
<dbReference type="OrthoDB" id="9800565at2"/>
<dbReference type="CDD" id="cd00838">
    <property type="entry name" value="MPP_superfamily"/>
    <property type="match status" value="1"/>
</dbReference>
<dbReference type="SUPFAM" id="SSF56300">
    <property type="entry name" value="Metallo-dependent phosphatases"/>
    <property type="match status" value="1"/>
</dbReference>
<reference evidence="2 3" key="1">
    <citation type="submission" date="2016-09" db="EMBL/GenBank/DDBJ databases">
        <title>Genomic analysis reveals versatility of anaerobic energy metabolism of Geosporobacter ferrireducens IRF9 of phylum Firmicutes.</title>
        <authorList>
            <person name="Kim S.-J."/>
        </authorList>
    </citation>
    <scope>NUCLEOTIDE SEQUENCE [LARGE SCALE GENOMIC DNA]</scope>
    <source>
        <strain evidence="2 3">IRF9</strain>
    </source>
</reference>
<dbReference type="PANTHER" id="PTHR42850">
    <property type="entry name" value="METALLOPHOSPHOESTERASE"/>
    <property type="match status" value="1"/>
</dbReference>
<dbReference type="KEGG" id="gfe:Gferi_06420"/>
<dbReference type="InterPro" id="IPR050126">
    <property type="entry name" value="Ap4A_hydrolase"/>
</dbReference>
<dbReference type="RefSeq" id="WP_069974796.1">
    <property type="nucleotide sequence ID" value="NZ_CP017269.1"/>
</dbReference>
<feature type="domain" description="Calcineurin-like phosphoesterase" evidence="1">
    <location>
        <begin position="4"/>
        <end position="74"/>
    </location>
</feature>
<name>A0A1D8GEB9_9FIRM</name>
<dbReference type="STRING" id="1424294.Gferi_06420"/>
<evidence type="ECO:0000313" key="2">
    <source>
        <dbReference type="EMBL" id="AOT69230.1"/>
    </source>
</evidence>
<dbReference type="GO" id="GO:0005737">
    <property type="term" value="C:cytoplasm"/>
    <property type="evidence" value="ECO:0007669"/>
    <property type="project" value="TreeGrafter"/>
</dbReference>
<accession>A0A1D8GEB9</accession>
<dbReference type="Proteomes" id="UP000095743">
    <property type="component" value="Chromosome"/>
</dbReference>
<keyword evidence="3" id="KW-1185">Reference proteome</keyword>
<dbReference type="InterPro" id="IPR004843">
    <property type="entry name" value="Calcineurin-like_PHP"/>
</dbReference>
<organism evidence="2 3">
    <name type="scientific">Geosporobacter ferrireducens</name>
    <dbReference type="NCBI Taxonomy" id="1424294"/>
    <lineage>
        <taxon>Bacteria</taxon>
        <taxon>Bacillati</taxon>
        <taxon>Bacillota</taxon>
        <taxon>Clostridia</taxon>
        <taxon>Peptostreptococcales</taxon>
        <taxon>Thermotaleaceae</taxon>
        <taxon>Geosporobacter</taxon>
    </lineage>
</organism>
<proteinExistence type="predicted"/>
<dbReference type="Gene3D" id="3.60.21.10">
    <property type="match status" value="1"/>
</dbReference>
<dbReference type="AlphaFoldDB" id="A0A1D8GEB9"/>
<evidence type="ECO:0000313" key="3">
    <source>
        <dbReference type="Proteomes" id="UP000095743"/>
    </source>
</evidence>
<dbReference type="GO" id="GO:0016791">
    <property type="term" value="F:phosphatase activity"/>
    <property type="evidence" value="ECO:0007669"/>
    <property type="project" value="TreeGrafter"/>
</dbReference>
<dbReference type="PANTHER" id="PTHR42850:SF2">
    <property type="entry name" value="BLL5683 PROTEIN"/>
    <property type="match status" value="1"/>
</dbReference>
<sequence>MGKKLAFISDIHGNIEALKAVLSDMGDKNIDFQNVYCLGDLVGYGPRPNEVIELIQQKKIQTILGNYDETVGYYLPSCGCPIYFTVGPEELTYI</sequence>
<dbReference type="InterPro" id="IPR029052">
    <property type="entry name" value="Metallo-depent_PP-like"/>
</dbReference>
<protein>
    <recommendedName>
        <fullName evidence="1">Calcineurin-like phosphoesterase domain-containing protein</fullName>
    </recommendedName>
</protein>
<dbReference type="Pfam" id="PF00149">
    <property type="entry name" value="Metallophos"/>
    <property type="match status" value="1"/>
</dbReference>